<feature type="chain" id="PRO_5045929099" evidence="1">
    <location>
        <begin position="23"/>
        <end position="141"/>
    </location>
</feature>
<feature type="signal peptide" evidence="1">
    <location>
        <begin position="1"/>
        <end position="22"/>
    </location>
</feature>
<protein>
    <submittedName>
        <fullName evidence="3">Tail fiber domain-containing protein</fullName>
    </submittedName>
</protein>
<dbReference type="Proteomes" id="UP001597073">
    <property type="component" value="Unassembled WGS sequence"/>
</dbReference>
<accession>A0ABW2ZBR5</accession>
<dbReference type="RefSeq" id="WP_377138539.1">
    <property type="nucleotide sequence ID" value="NZ_JBHTIA010000003.1"/>
</dbReference>
<evidence type="ECO:0000313" key="3">
    <source>
        <dbReference type="EMBL" id="MFD0763929.1"/>
    </source>
</evidence>
<dbReference type="Pfam" id="PF13884">
    <property type="entry name" value="Peptidase_S74"/>
    <property type="match status" value="1"/>
</dbReference>
<feature type="domain" description="Peptidase S74" evidence="2">
    <location>
        <begin position="26"/>
        <end position="134"/>
    </location>
</feature>
<evidence type="ECO:0000256" key="1">
    <source>
        <dbReference type="SAM" id="SignalP"/>
    </source>
</evidence>
<keyword evidence="1" id="KW-0732">Signal</keyword>
<comment type="caution">
    <text evidence="3">The sequence shown here is derived from an EMBL/GenBank/DDBJ whole genome shotgun (WGS) entry which is preliminary data.</text>
</comment>
<keyword evidence="4" id="KW-1185">Reference proteome</keyword>
<proteinExistence type="predicted"/>
<sequence>MKIHIPFILFLVIVLSAFTASAQTVSDAQIKTNTAPVTNSLSYINKLQPVTYQYNRGEYKQLNLPTGTQFGFIANDAKLVVPSAITTHNNWYTAGKGNQRALTTSEVDLQKLVPLLVGAVKEQQAQIEQLRAEIEQLKKSK</sequence>
<dbReference type="PROSITE" id="PS51688">
    <property type="entry name" value="ICA"/>
    <property type="match status" value="1"/>
</dbReference>
<dbReference type="EMBL" id="JBHTIA010000003">
    <property type="protein sequence ID" value="MFD0763929.1"/>
    <property type="molecule type" value="Genomic_DNA"/>
</dbReference>
<evidence type="ECO:0000259" key="2">
    <source>
        <dbReference type="PROSITE" id="PS51688"/>
    </source>
</evidence>
<evidence type="ECO:0000313" key="4">
    <source>
        <dbReference type="Proteomes" id="UP001597073"/>
    </source>
</evidence>
<organism evidence="3 4">
    <name type="scientific">Mucilaginibacter lutimaris</name>
    <dbReference type="NCBI Taxonomy" id="931629"/>
    <lineage>
        <taxon>Bacteria</taxon>
        <taxon>Pseudomonadati</taxon>
        <taxon>Bacteroidota</taxon>
        <taxon>Sphingobacteriia</taxon>
        <taxon>Sphingobacteriales</taxon>
        <taxon>Sphingobacteriaceae</taxon>
        <taxon>Mucilaginibacter</taxon>
    </lineage>
</organism>
<dbReference type="InterPro" id="IPR030392">
    <property type="entry name" value="S74_ICA"/>
</dbReference>
<reference evidence="4" key="1">
    <citation type="journal article" date="2019" name="Int. J. Syst. Evol. Microbiol.">
        <title>The Global Catalogue of Microorganisms (GCM) 10K type strain sequencing project: providing services to taxonomists for standard genome sequencing and annotation.</title>
        <authorList>
            <consortium name="The Broad Institute Genomics Platform"/>
            <consortium name="The Broad Institute Genome Sequencing Center for Infectious Disease"/>
            <person name="Wu L."/>
            <person name="Ma J."/>
        </authorList>
    </citation>
    <scope>NUCLEOTIDE SEQUENCE [LARGE SCALE GENOMIC DNA]</scope>
    <source>
        <strain evidence="4">CCUG 60742</strain>
    </source>
</reference>
<name>A0ABW2ZBR5_9SPHI</name>
<gene>
    <name evidence="3" type="ORF">ACFQZI_03650</name>
</gene>